<protein>
    <submittedName>
        <fullName evidence="3">Protein kinase and pp2c-like domain-containing protein</fullName>
    </submittedName>
</protein>
<evidence type="ECO:0000313" key="4">
    <source>
        <dbReference type="Proteomes" id="UP000237347"/>
    </source>
</evidence>
<accession>A0AAW0KJW6</accession>
<keyword evidence="4" id="KW-1185">Reference proteome</keyword>
<dbReference type="PANTHER" id="PTHR47992">
    <property type="entry name" value="PROTEIN PHOSPHATASE"/>
    <property type="match status" value="1"/>
</dbReference>
<reference evidence="3 4" key="1">
    <citation type="journal article" date="2018" name="Sci. Data">
        <title>The draft genome sequence of cork oak.</title>
        <authorList>
            <person name="Ramos A.M."/>
            <person name="Usie A."/>
            <person name="Barbosa P."/>
            <person name="Barros P.M."/>
            <person name="Capote T."/>
            <person name="Chaves I."/>
            <person name="Simoes F."/>
            <person name="Abreu I."/>
            <person name="Carrasquinho I."/>
            <person name="Faro C."/>
            <person name="Guimaraes J.B."/>
            <person name="Mendonca D."/>
            <person name="Nobrega F."/>
            <person name="Rodrigues L."/>
            <person name="Saibo N.J.M."/>
            <person name="Varela M.C."/>
            <person name="Egas C."/>
            <person name="Matos J."/>
            <person name="Miguel C.M."/>
            <person name="Oliveira M.M."/>
            <person name="Ricardo C.P."/>
            <person name="Goncalves S."/>
        </authorList>
    </citation>
    <scope>NUCLEOTIDE SEQUENCE [LARGE SCALE GENOMIC DNA]</scope>
    <source>
        <strain evidence="4">cv. HL8</strain>
    </source>
</reference>
<dbReference type="PROSITE" id="PS51746">
    <property type="entry name" value="PPM_2"/>
    <property type="match status" value="1"/>
</dbReference>
<dbReference type="Proteomes" id="UP000237347">
    <property type="component" value="Unassembled WGS sequence"/>
</dbReference>
<dbReference type="Pfam" id="PF00481">
    <property type="entry name" value="PP2C"/>
    <property type="match status" value="1"/>
</dbReference>
<evidence type="ECO:0000256" key="1">
    <source>
        <dbReference type="SAM" id="SignalP"/>
    </source>
</evidence>
<keyword evidence="1" id="KW-0732">Signal</keyword>
<dbReference type="InterPro" id="IPR001932">
    <property type="entry name" value="PPM-type_phosphatase-like_dom"/>
</dbReference>
<dbReference type="AlphaFoldDB" id="A0AAW0KJW6"/>
<dbReference type="Gene3D" id="3.60.40.10">
    <property type="entry name" value="PPM-type phosphatase domain"/>
    <property type="match status" value="1"/>
</dbReference>
<dbReference type="GO" id="GO:0004722">
    <property type="term" value="F:protein serine/threonine phosphatase activity"/>
    <property type="evidence" value="ECO:0007669"/>
    <property type="project" value="InterPro"/>
</dbReference>
<dbReference type="EMBL" id="PKMF04000285">
    <property type="protein sequence ID" value="KAK7839344.1"/>
    <property type="molecule type" value="Genomic_DNA"/>
</dbReference>
<feature type="signal peptide" evidence="1">
    <location>
        <begin position="1"/>
        <end position="26"/>
    </location>
</feature>
<dbReference type="SUPFAM" id="SSF81606">
    <property type="entry name" value="PP2C-like"/>
    <property type="match status" value="1"/>
</dbReference>
<proteinExistence type="predicted"/>
<feature type="chain" id="PRO_5043945573" evidence="1">
    <location>
        <begin position="27"/>
        <end position="154"/>
    </location>
</feature>
<dbReference type="InterPro" id="IPR015655">
    <property type="entry name" value="PP2C"/>
</dbReference>
<organism evidence="3 4">
    <name type="scientific">Quercus suber</name>
    <name type="common">Cork oak</name>
    <dbReference type="NCBI Taxonomy" id="58331"/>
    <lineage>
        <taxon>Eukaryota</taxon>
        <taxon>Viridiplantae</taxon>
        <taxon>Streptophyta</taxon>
        <taxon>Embryophyta</taxon>
        <taxon>Tracheophyta</taxon>
        <taxon>Spermatophyta</taxon>
        <taxon>Magnoliopsida</taxon>
        <taxon>eudicotyledons</taxon>
        <taxon>Gunneridae</taxon>
        <taxon>Pentapetalae</taxon>
        <taxon>rosids</taxon>
        <taxon>fabids</taxon>
        <taxon>Fagales</taxon>
        <taxon>Fagaceae</taxon>
        <taxon>Quercus</taxon>
    </lineage>
</organism>
<dbReference type="InterPro" id="IPR036457">
    <property type="entry name" value="PPM-type-like_dom_sf"/>
</dbReference>
<evidence type="ECO:0000313" key="3">
    <source>
        <dbReference type="EMBL" id="KAK7839344.1"/>
    </source>
</evidence>
<sequence>MWHASGLERNLCIMLLGPLFGAMVMASDGLWDVVSNTDVVNIIRDTVKEPGMCAKRLATEAAERGSKDNITILITRKHSTRKMGLLCPLRLRAQLFTPPGISFSSAGGSAATSVWVKLCPQTSALSSSGCLLGFAFRLEGDLARPPSDFNHSPY</sequence>
<name>A0AAW0KJW6_QUESU</name>
<comment type="caution">
    <text evidence="3">The sequence shown here is derived from an EMBL/GenBank/DDBJ whole genome shotgun (WGS) entry which is preliminary data.</text>
</comment>
<dbReference type="GO" id="GO:0016301">
    <property type="term" value="F:kinase activity"/>
    <property type="evidence" value="ECO:0007669"/>
    <property type="project" value="UniProtKB-KW"/>
</dbReference>
<feature type="domain" description="PPM-type phosphatase" evidence="2">
    <location>
        <begin position="1"/>
        <end position="77"/>
    </location>
</feature>
<evidence type="ECO:0000259" key="2">
    <source>
        <dbReference type="PROSITE" id="PS51746"/>
    </source>
</evidence>
<gene>
    <name evidence="3" type="ORF">CFP56_018082</name>
</gene>